<comment type="caution">
    <text evidence="1">The sequence shown here is derived from an EMBL/GenBank/DDBJ whole genome shotgun (WGS) entry which is preliminary data.</text>
</comment>
<dbReference type="CDD" id="cd09272">
    <property type="entry name" value="RNase_HI_RT_Ty1"/>
    <property type="match status" value="1"/>
</dbReference>
<keyword evidence="2" id="KW-1185">Reference proteome</keyword>
<dbReference type="STRING" id="60169.A0A1V6NKQ5"/>
<reference evidence="2" key="1">
    <citation type="journal article" date="2017" name="Nat. Microbiol.">
        <title>Global analysis of biosynthetic gene clusters reveals vast potential of secondary metabolite production in Penicillium species.</title>
        <authorList>
            <person name="Nielsen J.C."/>
            <person name="Grijseels S."/>
            <person name="Prigent S."/>
            <person name="Ji B."/>
            <person name="Dainat J."/>
            <person name="Nielsen K.F."/>
            <person name="Frisvad J.C."/>
            <person name="Workman M."/>
            <person name="Nielsen J."/>
        </authorList>
    </citation>
    <scope>NUCLEOTIDE SEQUENCE [LARGE SCALE GENOMIC DNA]</scope>
    <source>
        <strain evidence="2">IBT 4502</strain>
    </source>
</reference>
<accession>A0A1V6NKQ5</accession>
<gene>
    <name evidence="1" type="ORF">PENPOL_c006G08543</name>
</gene>
<dbReference type="OrthoDB" id="4362974at2759"/>
<sequence length="192" mass="21699">MSQKAYVQKVLPAWGESPANASNVLDDEAFDHYVSVVGMLNWLAVKTRPDIRFAVTGLQHRLANPTFDDLHAMQHVIEYLRHQPDIGIVLGSTDELRFHAYIDASHADWEDSKSTEGSIWYLAGSPVMWTTKKQTITANSTTVAEWCALDQPARDAMWLCKIARSFMLPEQRPIEIYTDNINSPLLLAKKGR</sequence>
<dbReference type="PANTHER" id="PTHR11439">
    <property type="entry name" value="GAG-POL-RELATED RETROTRANSPOSON"/>
    <property type="match status" value="1"/>
</dbReference>
<evidence type="ECO:0008006" key="3">
    <source>
        <dbReference type="Google" id="ProtNLM"/>
    </source>
</evidence>
<protein>
    <recommendedName>
        <fullName evidence="3">Reverse transcriptase Ty1/copia-type domain-containing protein</fullName>
    </recommendedName>
</protein>
<dbReference type="AlphaFoldDB" id="A0A1V6NKQ5"/>
<dbReference type="PANTHER" id="PTHR11439:SF467">
    <property type="entry name" value="INTEGRASE CATALYTIC DOMAIN-CONTAINING PROTEIN"/>
    <property type="match status" value="1"/>
</dbReference>
<evidence type="ECO:0000313" key="1">
    <source>
        <dbReference type="EMBL" id="OQD65334.1"/>
    </source>
</evidence>
<organism evidence="1 2">
    <name type="scientific">Penicillium polonicum</name>
    <dbReference type="NCBI Taxonomy" id="60169"/>
    <lineage>
        <taxon>Eukaryota</taxon>
        <taxon>Fungi</taxon>
        <taxon>Dikarya</taxon>
        <taxon>Ascomycota</taxon>
        <taxon>Pezizomycotina</taxon>
        <taxon>Eurotiomycetes</taxon>
        <taxon>Eurotiomycetidae</taxon>
        <taxon>Eurotiales</taxon>
        <taxon>Aspergillaceae</taxon>
        <taxon>Penicillium</taxon>
    </lineage>
</organism>
<proteinExistence type="predicted"/>
<dbReference type="EMBL" id="MDYM01000006">
    <property type="protein sequence ID" value="OQD65334.1"/>
    <property type="molecule type" value="Genomic_DNA"/>
</dbReference>
<name>A0A1V6NKQ5_PENPO</name>
<dbReference type="Proteomes" id="UP000191408">
    <property type="component" value="Unassembled WGS sequence"/>
</dbReference>
<evidence type="ECO:0000313" key="2">
    <source>
        <dbReference type="Proteomes" id="UP000191408"/>
    </source>
</evidence>